<feature type="non-terminal residue" evidence="1">
    <location>
        <position position="1"/>
    </location>
</feature>
<evidence type="ECO:0000313" key="1">
    <source>
        <dbReference type="EMBL" id="TFK59231.1"/>
    </source>
</evidence>
<sequence length="116" mass="13606">KTSTYTLELPSALQQRRINPTFHASLLRPYYASDDALFPNRAQPEPYDFGAADDQEWFVDELTAHRWVGRKLEFEVRWSQGDTTWEPLAHCEDLEALDRYLELRGVEKPAQLPKRK</sequence>
<protein>
    <submittedName>
        <fullName evidence="1">Uncharacterized protein</fullName>
    </submittedName>
</protein>
<organism evidence="1 2">
    <name type="scientific">Pluteus cervinus</name>
    <dbReference type="NCBI Taxonomy" id="181527"/>
    <lineage>
        <taxon>Eukaryota</taxon>
        <taxon>Fungi</taxon>
        <taxon>Dikarya</taxon>
        <taxon>Basidiomycota</taxon>
        <taxon>Agaricomycotina</taxon>
        <taxon>Agaricomycetes</taxon>
        <taxon>Agaricomycetidae</taxon>
        <taxon>Agaricales</taxon>
        <taxon>Pluteineae</taxon>
        <taxon>Pluteaceae</taxon>
        <taxon>Pluteus</taxon>
    </lineage>
</organism>
<name>A0ACD3A0Z6_9AGAR</name>
<proteinExistence type="predicted"/>
<keyword evidence="2" id="KW-1185">Reference proteome</keyword>
<accession>A0ACD3A0Z6</accession>
<gene>
    <name evidence="1" type="ORF">BDN72DRAFT_731187</name>
</gene>
<dbReference type="EMBL" id="ML209042">
    <property type="protein sequence ID" value="TFK59231.1"/>
    <property type="molecule type" value="Genomic_DNA"/>
</dbReference>
<evidence type="ECO:0000313" key="2">
    <source>
        <dbReference type="Proteomes" id="UP000308600"/>
    </source>
</evidence>
<dbReference type="Proteomes" id="UP000308600">
    <property type="component" value="Unassembled WGS sequence"/>
</dbReference>
<reference evidence="1 2" key="1">
    <citation type="journal article" date="2019" name="Nat. Ecol. Evol.">
        <title>Megaphylogeny resolves global patterns of mushroom evolution.</title>
        <authorList>
            <person name="Varga T."/>
            <person name="Krizsan K."/>
            <person name="Foldi C."/>
            <person name="Dima B."/>
            <person name="Sanchez-Garcia M."/>
            <person name="Sanchez-Ramirez S."/>
            <person name="Szollosi G.J."/>
            <person name="Szarkandi J.G."/>
            <person name="Papp V."/>
            <person name="Albert L."/>
            <person name="Andreopoulos W."/>
            <person name="Angelini C."/>
            <person name="Antonin V."/>
            <person name="Barry K.W."/>
            <person name="Bougher N.L."/>
            <person name="Buchanan P."/>
            <person name="Buyck B."/>
            <person name="Bense V."/>
            <person name="Catcheside P."/>
            <person name="Chovatia M."/>
            <person name="Cooper J."/>
            <person name="Damon W."/>
            <person name="Desjardin D."/>
            <person name="Finy P."/>
            <person name="Geml J."/>
            <person name="Haridas S."/>
            <person name="Hughes K."/>
            <person name="Justo A."/>
            <person name="Karasinski D."/>
            <person name="Kautmanova I."/>
            <person name="Kiss B."/>
            <person name="Kocsube S."/>
            <person name="Kotiranta H."/>
            <person name="LaButti K.M."/>
            <person name="Lechner B.E."/>
            <person name="Liimatainen K."/>
            <person name="Lipzen A."/>
            <person name="Lukacs Z."/>
            <person name="Mihaltcheva S."/>
            <person name="Morgado L.N."/>
            <person name="Niskanen T."/>
            <person name="Noordeloos M.E."/>
            <person name="Ohm R.A."/>
            <person name="Ortiz-Santana B."/>
            <person name="Ovrebo C."/>
            <person name="Racz N."/>
            <person name="Riley R."/>
            <person name="Savchenko A."/>
            <person name="Shiryaev A."/>
            <person name="Soop K."/>
            <person name="Spirin V."/>
            <person name="Szebenyi C."/>
            <person name="Tomsovsky M."/>
            <person name="Tulloss R.E."/>
            <person name="Uehling J."/>
            <person name="Grigoriev I.V."/>
            <person name="Vagvolgyi C."/>
            <person name="Papp T."/>
            <person name="Martin F.M."/>
            <person name="Miettinen O."/>
            <person name="Hibbett D.S."/>
            <person name="Nagy L.G."/>
        </authorList>
    </citation>
    <scope>NUCLEOTIDE SEQUENCE [LARGE SCALE GENOMIC DNA]</scope>
    <source>
        <strain evidence="1 2">NL-1719</strain>
    </source>
</reference>
<feature type="non-terminal residue" evidence="1">
    <location>
        <position position="116"/>
    </location>
</feature>